<evidence type="ECO:0000313" key="4">
    <source>
        <dbReference type="EMBL" id="SMF09771.1"/>
    </source>
</evidence>
<dbReference type="FunFam" id="1.20.200.10:FF:000014">
    <property type="entry name" value="3-carboxy-cis,cis-muconate cycloisomerase"/>
    <property type="match status" value="1"/>
</dbReference>
<comment type="similarity">
    <text evidence="1">Belongs to the class-II fumarase/aspartase family.</text>
</comment>
<dbReference type="InterPro" id="IPR022761">
    <property type="entry name" value="Fumarate_lyase_N"/>
</dbReference>
<sequence length="447" mass="47105">MKLLDPLFRGGACQAAFSDAATVQGMLDFEAALARAEAAAGVIPPAAVPAIEAACRAERLDLDGIAADAARAGNLAIPLVKHLTAQVKATDEAAARFVHWGATSQDAIDSGFVLQLKQALVAVEADLERLIAALAQRVAEHRHTVMVGRTWMQHALPTTFGLKLAGTLDALLRQRERLAELKPRVLAVQFGGAAGTLASLGDAGLAVGQRLAEELDLTLPATPWHGQRDRVAEVAAWFGTLTGVLGKLARDVSLLMQTDVAEVFEPAGAGRGGSSTMPHKRNPVSSAIVLSAAVRVPGLVGTVFAAMVQEHERGLGGWHAEWEALPELIGLSAGALAVSAELVEGLEVHADTMRANLDKTGGLIMAEAVTMALGERLGRLDAHKLVEQKCRQALSEGRHLKDVLQQEPRVTAHLSYEELSHLLDPVNYIGVADALIERVLTAALAGN</sequence>
<dbReference type="AlphaFoldDB" id="A0A1Y6BGJ6"/>
<dbReference type="InterPro" id="IPR012789">
    <property type="entry name" value="Protocat_PcaB-like"/>
</dbReference>
<evidence type="ECO:0000313" key="5">
    <source>
        <dbReference type="Proteomes" id="UP000192920"/>
    </source>
</evidence>
<dbReference type="SUPFAM" id="SSF48557">
    <property type="entry name" value="L-aspartase-like"/>
    <property type="match status" value="1"/>
</dbReference>
<dbReference type="PANTHER" id="PTHR43172:SF2">
    <property type="entry name" value="ADENYLOSUCCINATE LYASE C-TERMINAL DOMAIN-CONTAINING PROTEIN"/>
    <property type="match status" value="1"/>
</dbReference>
<evidence type="ECO:0000256" key="2">
    <source>
        <dbReference type="NCBIfam" id="TIGR02426"/>
    </source>
</evidence>
<evidence type="ECO:0000256" key="1">
    <source>
        <dbReference type="ARBA" id="ARBA00034772"/>
    </source>
</evidence>
<dbReference type="GO" id="GO:0019619">
    <property type="term" value="P:3,4-dihydroxybenzoate catabolic process"/>
    <property type="evidence" value="ECO:0007669"/>
    <property type="project" value="InterPro"/>
</dbReference>
<gene>
    <name evidence="4" type="ORF">SAMN02745746_01228</name>
</gene>
<feature type="domain" description="Adenylosuccinate lyase C-terminal" evidence="3">
    <location>
        <begin position="361"/>
        <end position="440"/>
    </location>
</feature>
<dbReference type="PANTHER" id="PTHR43172">
    <property type="entry name" value="ADENYLOSUCCINATE LYASE"/>
    <property type="match status" value="1"/>
</dbReference>
<dbReference type="InterPro" id="IPR000362">
    <property type="entry name" value="Fumarate_lyase_fam"/>
</dbReference>
<dbReference type="PROSITE" id="PS00163">
    <property type="entry name" value="FUMARATE_LYASES"/>
    <property type="match status" value="1"/>
</dbReference>
<dbReference type="EC" id="5.5.1.2" evidence="2"/>
<dbReference type="NCBIfam" id="TIGR02426">
    <property type="entry name" value="protocat_pcaB"/>
    <property type="match status" value="1"/>
</dbReference>
<dbReference type="InterPro" id="IPR019468">
    <property type="entry name" value="AdenyloSucc_lyase_C"/>
</dbReference>
<dbReference type="EMBL" id="FXAG01000005">
    <property type="protein sequence ID" value="SMF09771.1"/>
    <property type="molecule type" value="Genomic_DNA"/>
</dbReference>
<dbReference type="RefSeq" id="WP_085275556.1">
    <property type="nucleotide sequence ID" value="NZ_FXAG01000005.1"/>
</dbReference>
<keyword evidence="5" id="KW-1185">Reference proteome</keyword>
<keyword evidence="4" id="KW-0413">Isomerase</keyword>
<dbReference type="CDD" id="cd01597">
    <property type="entry name" value="pCLME"/>
    <property type="match status" value="1"/>
</dbReference>
<dbReference type="PRINTS" id="PR00145">
    <property type="entry name" value="ARGSUCLYASE"/>
</dbReference>
<reference evidence="5" key="1">
    <citation type="submission" date="2017-04" db="EMBL/GenBank/DDBJ databases">
        <authorList>
            <person name="Varghese N."/>
            <person name="Submissions S."/>
        </authorList>
    </citation>
    <scope>NUCLEOTIDE SEQUENCE [LARGE SCALE GENOMIC DNA]</scope>
    <source>
        <strain evidence="5">DSM 22618</strain>
    </source>
</reference>
<dbReference type="NCBIfam" id="NF006554">
    <property type="entry name" value="PRK09053.1"/>
    <property type="match status" value="1"/>
</dbReference>
<dbReference type="InterPro" id="IPR020557">
    <property type="entry name" value="Fumarate_lyase_CS"/>
</dbReference>
<name>A0A1Y6BGJ6_9NEIS</name>
<dbReference type="InterPro" id="IPR008948">
    <property type="entry name" value="L-Aspartase-like"/>
</dbReference>
<dbReference type="GO" id="GO:0047472">
    <property type="term" value="F:3-carboxy-cis,cis-muconate cycloisomerase activity"/>
    <property type="evidence" value="ECO:0007669"/>
    <property type="project" value="UniProtKB-UniRule"/>
</dbReference>
<accession>A0A1Y6BGJ6</accession>
<dbReference type="SMART" id="SM00998">
    <property type="entry name" value="ADSL_C"/>
    <property type="match status" value="1"/>
</dbReference>
<dbReference type="Proteomes" id="UP000192920">
    <property type="component" value="Unassembled WGS sequence"/>
</dbReference>
<dbReference type="Gene3D" id="1.20.200.10">
    <property type="entry name" value="Fumarase/aspartase (Central domain)"/>
    <property type="match status" value="1"/>
</dbReference>
<dbReference type="STRING" id="1123014.SAMN02745746_01228"/>
<proteinExistence type="inferred from homology"/>
<dbReference type="Pfam" id="PF10397">
    <property type="entry name" value="ADSL_C"/>
    <property type="match status" value="1"/>
</dbReference>
<dbReference type="Gene3D" id="1.10.40.30">
    <property type="entry name" value="Fumarase/aspartase (C-terminal domain)"/>
    <property type="match status" value="1"/>
</dbReference>
<organism evidence="4 5">
    <name type="scientific">Pseudogulbenkiania subflava DSM 22618</name>
    <dbReference type="NCBI Taxonomy" id="1123014"/>
    <lineage>
        <taxon>Bacteria</taxon>
        <taxon>Pseudomonadati</taxon>
        <taxon>Pseudomonadota</taxon>
        <taxon>Betaproteobacteria</taxon>
        <taxon>Neisseriales</taxon>
        <taxon>Chromobacteriaceae</taxon>
        <taxon>Pseudogulbenkiania</taxon>
    </lineage>
</organism>
<evidence type="ECO:0000259" key="3">
    <source>
        <dbReference type="SMART" id="SM00998"/>
    </source>
</evidence>
<dbReference type="PRINTS" id="PR00149">
    <property type="entry name" value="FUMRATELYASE"/>
</dbReference>
<dbReference type="GO" id="GO:0016829">
    <property type="term" value="F:lyase activity"/>
    <property type="evidence" value="ECO:0007669"/>
    <property type="project" value="UniProtKB-ARBA"/>
</dbReference>
<dbReference type="Pfam" id="PF00206">
    <property type="entry name" value="Lyase_1"/>
    <property type="match status" value="1"/>
</dbReference>
<protein>
    <recommendedName>
        <fullName evidence="2">3-carboxy-cis,cis-muconate cycloisomerase</fullName>
        <ecNumber evidence="2">5.5.1.2</ecNumber>
    </recommendedName>
</protein>